<dbReference type="EMBL" id="CAKOGP040000446">
    <property type="protein sequence ID" value="CAJ1935024.1"/>
    <property type="molecule type" value="Genomic_DNA"/>
</dbReference>
<feature type="region of interest" description="Disordered" evidence="1">
    <location>
        <begin position="281"/>
        <end position="342"/>
    </location>
</feature>
<reference evidence="2" key="1">
    <citation type="submission" date="2023-08" db="EMBL/GenBank/DDBJ databases">
        <authorList>
            <person name="Audoor S."/>
            <person name="Bilcke G."/>
        </authorList>
    </citation>
    <scope>NUCLEOTIDE SEQUENCE</scope>
</reference>
<sequence>MPSTPFVSLFPKKYASMPDGGKKKKKNRFFPSFKKKVKNHEVLIETVNEDSSTVALSQLSSNPPSPARTSSDAVEDPPLWTSFDDNGFHEDETNDSSDLLIFTSASNDTDDPPLHVLAAQPLTPTISSLSEHGSIFHSPQRKTKMPKALAPKQKQEEHKPKADETSPKQDYTSMPIDLDTYDEWHDDESHWVEFVDERKDQSDWGGWTADIVDWGHAPMDELAELPVISTTNSFEYGPKDTSDEASLDPSTVSFSSAPLSSMIVHETSTGDVEVCDPECPLRFFPNGNEDGNEEPPENTPGYPFVSDGDEEEPAAQQRPSKSSNRRQRTSQQQQTQSSSMFSSLSYYQDQFAAKFKPSEESREHMAHRLHNDTLALIGSVSEKLHTWDSEARQRFQSSNNNNSKTREQPVQPQNDEISIATSASIETRKKGNTSYFSSDAFNYSSTMFDGGCNFIEPFLRYGQAEV</sequence>
<dbReference type="Proteomes" id="UP001295423">
    <property type="component" value="Unassembled WGS sequence"/>
</dbReference>
<feature type="region of interest" description="Disordered" evidence="1">
    <location>
        <begin position="233"/>
        <end position="255"/>
    </location>
</feature>
<organism evidence="2 3">
    <name type="scientific">Cylindrotheca closterium</name>
    <dbReference type="NCBI Taxonomy" id="2856"/>
    <lineage>
        <taxon>Eukaryota</taxon>
        <taxon>Sar</taxon>
        <taxon>Stramenopiles</taxon>
        <taxon>Ochrophyta</taxon>
        <taxon>Bacillariophyta</taxon>
        <taxon>Bacillariophyceae</taxon>
        <taxon>Bacillariophycidae</taxon>
        <taxon>Bacillariales</taxon>
        <taxon>Bacillariaceae</taxon>
        <taxon>Cylindrotheca</taxon>
    </lineage>
</organism>
<accession>A0AAD2CJU8</accession>
<evidence type="ECO:0000313" key="2">
    <source>
        <dbReference type="EMBL" id="CAJ1935024.1"/>
    </source>
</evidence>
<name>A0AAD2CJU8_9STRA</name>
<feature type="compositionally biased region" description="Low complexity" evidence="1">
    <location>
        <begin position="329"/>
        <end position="342"/>
    </location>
</feature>
<feature type="region of interest" description="Disordered" evidence="1">
    <location>
        <begin position="392"/>
        <end position="423"/>
    </location>
</feature>
<keyword evidence="3" id="KW-1185">Reference proteome</keyword>
<feature type="region of interest" description="Disordered" evidence="1">
    <location>
        <begin position="52"/>
        <end position="116"/>
    </location>
</feature>
<evidence type="ECO:0000313" key="3">
    <source>
        <dbReference type="Proteomes" id="UP001295423"/>
    </source>
</evidence>
<protein>
    <submittedName>
        <fullName evidence="2">Uncharacterized protein</fullName>
    </submittedName>
</protein>
<proteinExistence type="predicted"/>
<feature type="compositionally biased region" description="Basic and acidic residues" evidence="1">
    <location>
        <begin position="153"/>
        <end position="167"/>
    </location>
</feature>
<comment type="caution">
    <text evidence="2">The sequence shown here is derived from an EMBL/GenBank/DDBJ whole genome shotgun (WGS) entry which is preliminary data.</text>
</comment>
<feature type="compositionally biased region" description="Polar residues" evidence="1">
    <location>
        <begin position="408"/>
        <end position="423"/>
    </location>
</feature>
<gene>
    <name evidence="2" type="ORF">CYCCA115_LOCUS4361</name>
</gene>
<feature type="compositionally biased region" description="Polar residues" evidence="1">
    <location>
        <begin position="52"/>
        <end position="72"/>
    </location>
</feature>
<evidence type="ECO:0000256" key="1">
    <source>
        <dbReference type="SAM" id="MobiDB-lite"/>
    </source>
</evidence>
<feature type="region of interest" description="Disordered" evidence="1">
    <location>
        <begin position="128"/>
        <end position="175"/>
    </location>
</feature>
<dbReference type="AlphaFoldDB" id="A0AAD2CJU8"/>